<dbReference type="Gene3D" id="3.40.800.10">
    <property type="entry name" value="Ureohydrolase domain"/>
    <property type="match status" value="1"/>
</dbReference>
<evidence type="ECO:0000256" key="1">
    <source>
        <dbReference type="ARBA" id="ARBA00009227"/>
    </source>
</evidence>
<feature type="binding site" evidence="4">
    <location>
        <position position="141"/>
    </location>
    <ligand>
        <name>Mn(2+)</name>
        <dbReference type="ChEBI" id="CHEBI:29035"/>
        <label>1</label>
    </ligand>
</feature>
<dbReference type="EC" id="3.5.3.11" evidence="5"/>
<reference evidence="5 6" key="1">
    <citation type="journal article" date="2014" name="Mol. Biol. Evol.">
        <title>Massive expansion of Ubiquitination-related gene families within the Chlamydiae.</title>
        <authorList>
            <person name="Domman D."/>
            <person name="Collingro A."/>
            <person name="Lagkouvardos I."/>
            <person name="Gehre L."/>
            <person name="Weinmaier T."/>
            <person name="Rattei T."/>
            <person name="Subtil A."/>
            <person name="Horn M."/>
        </authorList>
    </citation>
    <scope>NUCLEOTIDE SEQUENCE [LARGE SCALE GENOMIC DNA]</scope>
    <source>
        <strain evidence="5 6">OEW1</strain>
    </source>
</reference>
<dbReference type="OMA" id="YELTTIM"/>
<evidence type="ECO:0000256" key="2">
    <source>
        <dbReference type="ARBA" id="ARBA00022723"/>
    </source>
</evidence>
<comment type="similarity">
    <text evidence="1">Belongs to the arginase family. Agmatinase subfamily.</text>
</comment>
<dbReference type="PANTHER" id="PTHR11358:SF26">
    <property type="entry name" value="GUANIDINO ACID HYDROLASE, MITOCHONDRIAL"/>
    <property type="match status" value="1"/>
</dbReference>
<dbReference type="InterPro" id="IPR023696">
    <property type="entry name" value="Ureohydrolase_dom_sf"/>
</dbReference>
<dbReference type="GO" id="GO:0046872">
    <property type="term" value="F:metal ion binding"/>
    <property type="evidence" value="ECO:0007669"/>
    <property type="project" value="UniProtKB-KW"/>
</dbReference>
<organism evidence="5 6">
    <name type="scientific">Parachlamydia acanthamoebae</name>
    <dbReference type="NCBI Taxonomy" id="83552"/>
    <lineage>
        <taxon>Bacteria</taxon>
        <taxon>Pseudomonadati</taxon>
        <taxon>Chlamydiota</taxon>
        <taxon>Chlamydiia</taxon>
        <taxon>Parachlamydiales</taxon>
        <taxon>Parachlamydiaceae</taxon>
        <taxon>Parachlamydia</taxon>
    </lineage>
</organism>
<feature type="binding site" evidence="4">
    <location>
        <position position="118"/>
    </location>
    <ligand>
        <name>Mn(2+)</name>
        <dbReference type="ChEBI" id="CHEBI:29035"/>
        <label>1</label>
    </ligand>
</feature>
<feature type="binding site" evidence="4">
    <location>
        <position position="145"/>
    </location>
    <ligand>
        <name>Mn(2+)</name>
        <dbReference type="ChEBI" id="CHEBI:29035"/>
        <label>1</label>
    </ligand>
</feature>
<dbReference type="InterPro" id="IPR005925">
    <property type="entry name" value="Agmatinase-rel"/>
</dbReference>
<dbReference type="PATRIC" id="fig|83552.4.peg.2747"/>
<dbReference type="PANTHER" id="PTHR11358">
    <property type="entry name" value="ARGINASE/AGMATINASE"/>
    <property type="match status" value="1"/>
</dbReference>
<dbReference type="PROSITE" id="PS51409">
    <property type="entry name" value="ARGINASE_2"/>
    <property type="match status" value="1"/>
</dbReference>
<gene>
    <name evidence="5" type="primary">speB1</name>
    <name evidence="5" type="ORF">DB43_AS00420</name>
</gene>
<name>A0A0C1E429_9BACT</name>
<dbReference type="InterPro" id="IPR006035">
    <property type="entry name" value="Ureohydrolase"/>
</dbReference>
<sequence length="299" mass="33170">MQSKHPIGQGIGVAGRYVGLPDPYGQLSGAEIVILPVPFDLTSTYQKGSDKGPAALIEASRNMELYDIETDSEVYKKGIYTDQPIQAKTSQDMLQQTHERTKTLLSHNKFVVTLGGEHSISYAPIRAHAEHFGSISVLQFDAHADLQDAYEDDPWSHASVMARVKEIPQVDKIVSVGIRSMSAEELPNLDPPNTFFAHTLDDNKHWIDQVLSKLSDQVYITFDLDAFDSSLMSSTGTPEPGGLQWNQATQLLKKVAKHKKIVGFDVVELCPNPANLSCDFLAAKLIYKLLSYTFYSNRL</sequence>
<feature type="binding site" evidence="4">
    <location>
        <position position="225"/>
    </location>
    <ligand>
        <name>Mn(2+)</name>
        <dbReference type="ChEBI" id="CHEBI:29035"/>
        <label>1</label>
    </ligand>
</feature>
<dbReference type="Pfam" id="PF00491">
    <property type="entry name" value="Arginase"/>
    <property type="match status" value="1"/>
</dbReference>
<comment type="cofactor">
    <cofactor evidence="4">
        <name>Mn(2+)</name>
        <dbReference type="ChEBI" id="CHEBI:29035"/>
    </cofactor>
    <text evidence="4">Binds 2 manganese ions per subunit.</text>
</comment>
<dbReference type="SUPFAM" id="SSF52768">
    <property type="entry name" value="Arginase/deacetylase"/>
    <property type="match status" value="1"/>
</dbReference>
<keyword evidence="4" id="KW-0464">Manganese</keyword>
<keyword evidence="2 4" id="KW-0479">Metal-binding</keyword>
<proteinExistence type="inferred from homology"/>
<comment type="caution">
    <text evidence="5">The sequence shown here is derived from an EMBL/GenBank/DDBJ whole genome shotgun (WGS) entry which is preliminary data.</text>
</comment>
<dbReference type="CDD" id="cd11593">
    <property type="entry name" value="Agmatinase-like_2"/>
    <property type="match status" value="1"/>
</dbReference>
<evidence type="ECO:0000313" key="6">
    <source>
        <dbReference type="Proteomes" id="UP000031307"/>
    </source>
</evidence>
<dbReference type="GO" id="GO:0008783">
    <property type="term" value="F:agmatinase activity"/>
    <property type="evidence" value="ECO:0007669"/>
    <property type="project" value="UniProtKB-EC"/>
</dbReference>
<evidence type="ECO:0000256" key="4">
    <source>
        <dbReference type="PIRSR" id="PIRSR036979-1"/>
    </source>
</evidence>
<dbReference type="GO" id="GO:0033389">
    <property type="term" value="P:putrescine biosynthetic process from arginine, via agmatine"/>
    <property type="evidence" value="ECO:0007669"/>
    <property type="project" value="TreeGrafter"/>
</dbReference>
<dbReference type="EMBL" id="JSAM01000129">
    <property type="protein sequence ID" value="KIA76172.1"/>
    <property type="molecule type" value="Genomic_DNA"/>
</dbReference>
<dbReference type="RefSeq" id="WP_006342354.1">
    <property type="nucleotide sequence ID" value="NZ_JASBUT010000050.1"/>
</dbReference>
<feature type="binding site" evidence="4">
    <location>
        <position position="143"/>
    </location>
    <ligand>
        <name>Mn(2+)</name>
        <dbReference type="ChEBI" id="CHEBI:29035"/>
        <label>1</label>
    </ligand>
</feature>
<dbReference type="NCBIfam" id="TIGR01230">
    <property type="entry name" value="agmatinase"/>
    <property type="match status" value="1"/>
</dbReference>
<dbReference type="Proteomes" id="UP000031307">
    <property type="component" value="Unassembled WGS sequence"/>
</dbReference>
<keyword evidence="3 5" id="KW-0378">Hydrolase</keyword>
<evidence type="ECO:0000256" key="3">
    <source>
        <dbReference type="ARBA" id="ARBA00022801"/>
    </source>
</evidence>
<evidence type="ECO:0000313" key="5">
    <source>
        <dbReference type="EMBL" id="KIA76172.1"/>
    </source>
</evidence>
<dbReference type="PIRSF" id="PIRSF036979">
    <property type="entry name" value="Arginase"/>
    <property type="match status" value="1"/>
</dbReference>
<accession>A0A0C1E429</accession>
<protein>
    <submittedName>
        <fullName evidence="5">Agmatinase 1</fullName>
        <ecNumber evidence="5">3.5.3.11</ecNumber>
    </submittedName>
</protein>
<dbReference type="AlphaFoldDB" id="A0A0C1E429"/>
<feature type="binding site" evidence="4">
    <location>
        <position position="223"/>
    </location>
    <ligand>
        <name>Mn(2+)</name>
        <dbReference type="ChEBI" id="CHEBI:29035"/>
        <label>1</label>
    </ligand>
</feature>